<keyword evidence="8" id="KW-1185">Reference proteome</keyword>
<dbReference type="eggNOG" id="KOG0219">
    <property type="taxonomic scope" value="Eukaryota"/>
</dbReference>
<dbReference type="Gene3D" id="1.10.1420.10">
    <property type="match status" value="2"/>
</dbReference>
<dbReference type="SMART" id="SM00533">
    <property type="entry name" value="MUTSd"/>
    <property type="match status" value="1"/>
</dbReference>
<organism evidence="7 8">
    <name type="scientific">Galdieria sulphuraria</name>
    <name type="common">Red alga</name>
    <dbReference type="NCBI Taxonomy" id="130081"/>
    <lineage>
        <taxon>Eukaryota</taxon>
        <taxon>Rhodophyta</taxon>
        <taxon>Bangiophyceae</taxon>
        <taxon>Galdieriales</taxon>
        <taxon>Galdieriaceae</taxon>
        <taxon>Galdieria</taxon>
    </lineage>
</organism>
<dbReference type="PIRSF" id="PIRSF005813">
    <property type="entry name" value="MSH2"/>
    <property type="match status" value="1"/>
</dbReference>
<dbReference type="InterPro" id="IPR007861">
    <property type="entry name" value="DNA_mismatch_repair_MutS_clamp"/>
</dbReference>
<accession>M2XI14</accession>
<dbReference type="SMART" id="SM00534">
    <property type="entry name" value="MUTSac"/>
    <property type="match status" value="1"/>
</dbReference>
<dbReference type="GO" id="GO:0005524">
    <property type="term" value="F:ATP binding"/>
    <property type="evidence" value="ECO:0007669"/>
    <property type="project" value="UniProtKB-KW"/>
</dbReference>
<dbReference type="EMBL" id="KB454506">
    <property type="protein sequence ID" value="EME29737.1"/>
    <property type="molecule type" value="Genomic_DNA"/>
</dbReference>
<dbReference type="InterPro" id="IPR000432">
    <property type="entry name" value="DNA_mismatch_repair_MutS_C"/>
</dbReference>
<dbReference type="SUPFAM" id="SSF52540">
    <property type="entry name" value="P-loop containing nucleoside triphosphate hydrolases"/>
    <property type="match status" value="1"/>
</dbReference>
<keyword evidence="5" id="KW-0227">DNA damage</keyword>
<evidence type="ECO:0000256" key="1">
    <source>
        <dbReference type="ARBA" id="ARBA00006271"/>
    </source>
</evidence>
<evidence type="ECO:0000256" key="4">
    <source>
        <dbReference type="ARBA" id="ARBA00023125"/>
    </source>
</evidence>
<dbReference type="InterPro" id="IPR036678">
    <property type="entry name" value="MutS_con_dom_sf"/>
</dbReference>
<evidence type="ECO:0000259" key="6">
    <source>
        <dbReference type="PROSITE" id="PS00486"/>
    </source>
</evidence>
<feature type="domain" description="DNA mismatch repair proteins mutS family" evidence="6">
    <location>
        <begin position="775"/>
        <end position="791"/>
    </location>
</feature>
<dbReference type="OrthoDB" id="295033at2759"/>
<sequence>MEEYSSGTLRQLLGSISEVETLTRFVETLYEDHANASVVLVFEIKANLTFLVISHGVVLVTNLGIVGERTVESFGNNEIPFVVLNYRKTQEFVYLALFEVGVRVQVWSKSKTGKCDYVKLLEGSPANASSLEEYFGLDDNILNNVDAFSVNSSSNNSQTLGSSVAVRFAQEDGQLRLGVAFYEIGDSSFLTGEFCEDETFALCESILVSLQAKEIFYCPADLQEKELRKFRDMTARLNFLMTPQDRKEFESSLVVRDLTKVLGDASIPPSTLEQTLVLQALAVLLKCCGLVPDLIESNDEHLSKPRFLLKPLEMSQYLRLDAACIRGLDLLPLNNRELERVASSVKRKDSLYGILNKTKTVMGSRLLKKWLLMPLQNIEEIEKRQNVVETFIENAIFRTEFRDRHLKFVPDLARLCRRFQKLKNVTLRHVICLYQLSIRLPLLLDCFSQYTMADDSSPLKPYWQRLISLHTELDRFEELIEATIDLDLVQNNEYVVSARIDENLSEMMRVKDEILAEIAVVHEDVCSHLNLKTDKLKLERKESAGFFFRLSRKDERLVRGNPHYVILETRKDGIRFVTKALNRLSERYFCICTEYDKKQEEMENKIIQVVASYISVFEEASLVLAELDVLSTFAIVAVDAPEPYCRPSIDQPRTGICLIQARHPIVEENLEGKQFIANDCFLENVSDSDDRLGQVFIVVTGPNMGGKSTYIRTVGVITLMAHIGCFVPAKSARIALTDRILCRIGSTDYQMFGVSTFMAEMLETSSILRLASPSSLIIVDELGRGTCTEEGFGLAYSIAEYIVQHIGCPCMFATHFHELAFLADTFPQGVVQNVHMSAEPDPETQKLQFLYKVEAGICDKSFGIHVAELARFPASVLQDAKDTVDRLEKYGIGEEDSGNKTCSSEKKEAYHFMKWFLAKVQYIQSSSQTESQKKEAIDNLKEVARRSSNKYIQSIL</sequence>
<keyword evidence="4" id="KW-0238">DNA-binding</keyword>
<dbReference type="PROSITE" id="PS00486">
    <property type="entry name" value="DNA_MISMATCH_REPAIR_2"/>
    <property type="match status" value="1"/>
</dbReference>
<comment type="similarity">
    <text evidence="1">Belongs to the DNA mismatch repair MutS family.</text>
</comment>
<dbReference type="InterPro" id="IPR045076">
    <property type="entry name" value="MutS"/>
</dbReference>
<dbReference type="Pfam" id="PF05190">
    <property type="entry name" value="MutS_IV"/>
    <property type="match status" value="1"/>
</dbReference>
<dbReference type="InterPro" id="IPR011184">
    <property type="entry name" value="DNA_mismatch_repair_Msh2"/>
</dbReference>
<dbReference type="PANTHER" id="PTHR11361">
    <property type="entry name" value="DNA MISMATCH REPAIR PROTEIN MUTS FAMILY MEMBER"/>
    <property type="match status" value="1"/>
</dbReference>
<gene>
    <name evidence="7" type="ORF">Gasu_29550</name>
</gene>
<dbReference type="RefSeq" id="XP_005706257.1">
    <property type="nucleotide sequence ID" value="XM_005706200.1"/>
</dbReference>
<dbReference type="Gene3D" id="3.30.420.110">
    <property type="entry name" value="MutS, connector domain"/>
    <property type="match status" value="1"/>
</dbReference>
<reference evidence="8" key="1">
    <citation type="journal article" date="2013" name="Science">
        <title>Gene transfer from bacteria and archaea facilitated evolution of an extremophilic eukaryote.</title>
        <authorList>
            <person name="Schonknecht G."/>
            <person name="Chen W.H."/>
            <person name="Ternes C.M."/>
            <person name="Barbier G.G."/>
            <person name="Shrestha R.P."/>
            <person name="Stanke M."/>
            <person name="Brautigam A."/>
            <person name="Baker B.J."/>
            <person name="Banfield J.F."/>
            <person name="Garavito R.M."/>
            <person name="Carr K."/>
            <person name="Wilkerson C."/>
            <person name="Rensing S.A."/>
            <person name="Gagneul D."/>
            <person name="Dickenson N.E."/>
            <person name="Oesterhelt C."/>
            <person name="Lercher M.J."/>
            <person name="Weber A.P."/>
        </authorList>
    </citation>
    <scope>NUCLEOTIDE SEQUENCE [LARGE SCALE GENOMIC DNA]</scope>
    <source>
        <strain evidence="8">074W</strain>
    </source>
</reference>
<keyword evidence="3" id="KW-0067">ATP-binding</keyword>
<dbReference type="GeneID" id="17088511"/>
<dbReference type="InterPro" id="IPR027417">
    <property type="entry name" value="P-loop_NTPase"/>
</dbReference>
<dbReference type="AlphaFoldDB" id="M2XI14"/>
<keyword evidence="5" id="KW-0234">DNA repair</keyword>
<dbReference type="Gramene" id="EME29737">
    <property type="protein sequence ID" value="EME29737"/>
    <property type="gene ID" value="Gasu_29550"/>
</dbReference>
<evidence type="ECO:0000256" key="2">
    <source>
        <dbReference type="ARBA" id="ARBA00022741"/>
    </source>
</evidence>
<dbReference type="OMA" id="LVRFPQK"/>
<name>M2XI14_GALSU</name>
<dbReference type="Proteomes" id="UP000030680">
    <property type="component" value="Unassembled WGS sequence"/>
</dbReference>
<keyword evidence="2" id="KW-0547">Nucleotide-binding</keyword>
<protein>
    <submittedName>
        <fullName evidence="7">DNA mismatch repair protein MutS</fullName>
    </submittedName>
</protein>
<dbReference type="GO" id="GO:0006298">
    <property type="term" value="P:mismatch repair"/>
    <property type="evidence" value="ECO:0007669"/>
    <property type="project" value="InterPro"/>
</dbReference>
<evidence type="ECO:0000313" key="7">
    <source>
        <dbReference type="EMBL" id="EME29737.1"/>
    </source>
</evidence>
<dbReference type="GO" id="GO:0006312">
    <property type="term" value="P:mitotic recombination"/>
    <property type="evidence" value="ECO:0007669"/>
    <property type="project" value="TreeGrafter"/>
</dbReference>
<dbReference type="InterPro" id="IPR036187">
    <property type="entry name" value="DNA_mismatch_repair_MutS_sf"/>
</dbReference>
<dbReference type="SUPFAM" id="SSF48334">
    <property type="entry name" value="DNA repair protein MutS, domain III"/>
    <property type="match status" value="1"/>
</dbReference>
<proteinExistence type="inferred from homology"/>
<dbReference type="GO" id="GO:0032301">
    <property type="term" value="C:MutSalpha complex"/>
    <property type="evidence" value="ECO:0007669"/>
    <property type="project" value="TreeGrafter"/>
</dbReference>
<dbReference type="InterPro" id="IPR007696">
    <property type="entry name" value="DNA_mismatch_repair_MutS_core"/>
</dbReference>
<dbReference type="GO" id="GO:0030983">
    <property type="term" value="F:mismatched DNA binding"/>
    <property type="evidence" value="ECO:0007669"/>
    <property type="project" value="InterPro"/>
</dbReference>
<dbReference type="KEGG" id="gsl:Gasu_29550"/>
<dbReference type="PANTHER" id="PTHR11361:SF35">
    <property type="entry name" value="DNA MISMATCH REPAIR PROTEIN MSH2"/>
    <property type="match status" value="1"/>
</dbReference>
<dbReference type="Gene3D" id="3.40.50.300">
    <property type="entry name" value="P-loop containing nucleotide triphosphate hydrolases"/>
    <property type="match status" value="1"/>
</dbReference>
<evidence type="ECO:0000256" key="3">
    <source>
        <dbReference type="ARBA" id="ARBA00022840"/>
    </source>
</evidence>
<evidence type="ECO:0000256" key="5">
    <source>
        <dbReference type="ARBA" id="ARBA00023204"/>
    </source>
</evidence>
<dbReference type="Pfam" id="PF05192">
    <property type="entry name" value="MutS_III"/>
    <property type="match status" value="1"/>
</dbReference>
<dbReference type="Pfam" id="PF00488">
    <property type="entry name" value="MutS_V"/>
    <property type="match status" value="1"/>
</dbReference>
<evidence type="ECO:0000313" key="8">
    <source>
        <dbReference type="Proteomes" id="UP000030680"/>
    </source>
</evidence>
<dbReference type="STRING" id="130081.M2XI14"/>
<dbReference type="GO" id="GO:0140664">
    <property type="term" value="F:ATP-dependent DNA damage sensor activity"/>
    <property type="evidence" value="ECO:0007669"/>
    <property type="project" value="InterPro"/>
</dbReference>